<dbReference type="Proteomes" id="UP000030944">
    <property type="component" value="Chromosome"/>
</dbReference>
<accession>A0A0A7V4X0</accession>
<dbReference type="STRING" id="1410606.T478_1379"/>
<gene>
    <name evidence="1" type="ORF">T478_1379</name>
</gene>
<dbReference type="HOGENOM" id="CLU_1248320_0_0_2"/>
<organism evidence="1 2">
    <name type="scientific">Candidatus Nitrosopelagicus brevis</name>
    <dbReference type="NCBI Taxonomy" id="1410606"/>
    <lineage>
        <taxon>Archaea</taxon>
        <taxon>Nitrososphaerota</taxon>
    </lineage>
</organism>
<dbReference type="AlphaFoldDB" id="A0A0A7V4X0"/>
<evidence type="ECO:0000313" key="2">
    <source>
        <dbReference type="Proteomes" id="UP000030944"/>
    </source>
</evidence>
<dbReference type="KEGG" id="nbv:T478_1379"/>
<proteinExistence type="predicted"/>
<name>A0A0A7V4X0_9ARCH</name>
<evidence type="ECO:0000313" key="1">
    <source>
        <dbReference type="EMBL" id="AJA93251.1"/>
    </source>
</evidence>
<dbReference type="EMBL" id="CP007026">
    <property type="protein sequence ID" value="AJA93251.1"/>
    <property type="molecule type" value="Genomic_DNA"/>
</dbReference>
<reference evidence="1 2" key="1">
    <citation type="journal article" date="2015" name="Proc. Natl. Acad. Sci. U.S.A.">
        <title>Genomic and proteomic characterization of "Candidatus Nitrosopelagicus brevis": An ammonia-oxidizing archaeon from the open ocean.</title>
        <authorList>
            <person name="Santoro A.E."/>
            <person name="Dupont C.L."/>
            <person name="Richter R.A."/>
            <person name="Craig M.T."/>
            <person name="Carini P."/>
            <person name="McIlvin M.R."/>
            <person name="Yang Y."/>
            <person name="Orsi W.D."/>
            <person name="Moran D.M."/>
            <person name="Saito M.A."/>
        </authorList>
    </citation>
    <scope>NUCLEOTIDE SEQUENCE [LARGE SCALE GENOMIC DNA]</scope>
    <source>
        <strain evidence="2">V2</strain>
    </source>
</reference>
<protein>
    <submittedName>
        <fullName evidence="1">Uncharacterized protein</fullName>
    </submittedName>
</protein>
<sequence>MLLNEAKRGMKSEKSRLAIFDTFKTKTQQITGEASRQRAIIHHLSNSTNSASKTRTAISQSIAEKNKILWKNIYSGIFRDLDEILIPLGIVEEEGRLPLKRGPKALQQNGMPFYHLTKKGMIVSLAIDSMSEKKKILKGIVNQADEHEKQAFEIMQKLVKIAPHFGFSIFERYVKAYCENKIDDLLPFTVENVSKSADNSAQLQMELLEGFSKLSKSDRDQTIDFLKKID</sequence>